<reference evidence="1 2" key="1">
    <citation type="submission" date="2019-06" db="EMBL/GenBank/DDBJ databases">
        <title>The draft genome of Rhizobium smilacinae PTYR-5.</title>
        <authorList>
            <person name="Liu L."/>
            <person name="Li L."/>
            <person name="Zhang X."/>
        </authorList>
    </citation>
    <scope>NUCLEOTIDE SEQUENCE [LARGE SCALE GENOMIC DNA]</scope>
    <source>
        <strain evidence="1 2">PTYR-5</strain>
    </source>
</reference>
<evidence type="ECO:0000313" key="2">
    <source>
        <dbReference type="Proteomes" id="UP000311605"/>
    </source>
</evidence>
<organism evidence="1 2">
    <name type="scientific">Aliirhizobium smilacinae</name>
    <dbReference type="NCBI Taxonomy" id="1395944"/>
    <lineage>
        <taxon>Bacteria</taxon>
        <taxon>Pseudomonadati</taxon>
        <taxon>Pseudomonadota</taxon>
        <taxon>Alphaproteobacteria</taxon>
        <taxon>Hyphomicrobiales</taxon>
        <taxon>Rhizobiaceae</taxon>
        <taxon>Aliirhizobium</taxon>
    </lineage>
</organism>
<gene>
    <name evidence="1" type="ORF">FHP24_14505</name>
</gene>
<keyword evidence="2" id="KW-1185">Reference proteome</keyword>
<dbReference type="Gene3D" id="3.40.50.10320">
    <property type="entry name" value="LmbE-like"/>
    <property type="match status" value="1"/>
</dbReference>
<dbReference type="SUPFAM" id="SSF52317">
    <property type="entry name" value="Class I glutamine amidotransferase-like"/>
    <property type="match status" value="1"/>
</dbReference>
<dbReference type="OrthoDB" id="9759749at2"/>
<dbReference type="InterPro" id="IPR024078">
    <property type="entry name" value="LmbE-like_dom_sf"/>
</dbReference>
<name>A0A5C4XKU4_9HYPH</name>
<evidence type="ECO:0000313" key="1">
    <source>
        <dbReference type="EMBL" id="TNM63988.1"/>
    </source>
</evidence>
<dbReference type="SUPFAM" id="SSF102588">
    <property type="entry name" value="LmbE-like"/>
    <property type="match status" value="1"/>
</dbReference>
<accession>A0A5C4XKU4</accession>
<dbReference type="Pfam" id="PF02585">
    <property type="entry name" value="PIG-L"/>
    <property type="match status" value="1"/>
</dbReference>
<dbReference type="Proteomes" id="UP000311605">
    <property type="component" value="Unassembled WGS sequence"/>
</dbReference>
<dbReference type="RefSeq" id="WP_139676890.1">
    <property type="nucleotide sequence ID" value="NZ_VDMN01000002.1"/>
</dbReference>
<protein>
    <submittedName>
        <fullName evidence="1">PIG-L family deacetylase</fullName>
    </submittedName>
</protein>
<dbReference type="InterPro" id="IPR003737">
    <property type="entry name" value="GlcNAc_PI_deacetylase-related"/>
</dbReference>
<comment type="caution">
    <text evidence="1">The sequence shown here is derived from an EMBL/GenBank/DDBJ whole genome shotgun (WGS) entry which is preliminary data.</text>
</comment>
<dbReference type="AlphaFoldDB" id="A0A5C4XKU4"/>
<dbReference type="InterPro" id="IPR029062">
    <property type="entry name" value="Class_I_gatase-like"/>
</dbReference>
<proteinExistence type="predicted"/>
<sequence length="800" mass="85635">MLSARERIEKQMATPALVRLHRKLSRLKSTVTVMNTGAHPDDEQNGLLALLRLEYGMRVIVACSTRGEGGQNALGPERHGALGMLRSREMEEAARIIDADVAWLGHGPDDAVHDFGFSKDGDATFSRWGEARIVERLVRAYRKDRPDIVIPTFLDVPGQHGHHRAMTRAAEAAIALAADASAFPEHFADGLTPWTVSKYYLPAWSGGGSTYDDALPPPDATITVAASGCDPATGAEYGRIGEWSRYFHASQGMGEWPAQAKSVWPLHLKLTAVGNDEEQLISDGIPASLAQLAILPGLPEEVTVALDAAATEIGAAIAAFPHRQSIISLLTQAAGHLEIVATQGPQEFLALHSHRIQRKRTEVDAAILEAASIFDRVSADPPSIAAVGRSVLTVELGEGAGEYEVSVSPVLPVGVAAELTSSRRGRTFLLTAAADTSLSGLFLPGWSALGGNGHAYLRVSAEIEGRNVAGLFDLEEQFAVSAAQTLKLFPDALLVPLGTPRTEWPVKADLTGAPAELSFDAPVGWAVKAAANNWTATALGAVKPGLFSIKAKVDGQPAFEAEAMSYPHIGRVDFRRPAALNILALDLKLPEGARVGYVGGGADRAGLWLARMGLDVVELDASGLAGDLSQFTTIVVGIFAFGTRKDLAAATSRLHQFVENGGHLVTLYHRPSDGWDSDETPVRRLQIGSPSVRWRVTDPGAEVTVLSPGHMLLSGPNRIGPEDWQGWNKERGLYFASSWDEAYEPLLSMHDVDEQPLKGALLSAGIGHGRHTHVSLTLHHQMDRLVPGAFRLMANLVRPA</sequence>
<dbReference type="EMBL" id="VDMN01000002">
    <property type="protein sequence ID" value="TNM63988.1"/>
    <property type="molecule type" value="Genomic_DNA"/>
</dbReference>